<evidence type="ECO:0000313" key="2">
    <source>
        <dbReference type="Proteomes" id="UP001500888"/>
    </source>
</evidence>
<gene>
    <name evidence="1" type="ORF">GCM10022226_42760</name>
</gene>
<evidence type="ECO:0000313" key="1">
    <source>
        <dbReference type="EMBL" id="GAA3817615.1"/>
    </source>
</evidence>
<comment type="caution">
    <text evidence="1">The sequence shown here is derived from an EMBL/GenBank/DDBJ whole genome shotgun (WGS) entry which is preliminary data.</text>
</comment>
<accession>A0ABP7IG49</accession>
<dbReference type="EMBL" id="BAAAZR010000010">
    <property type="protein sequence ID" value="GAA3817615.1"/>
    <property type="molecule type" value="Genomic_DNA"/>
</dbReference>
<protein>
    <submittedName>
        <fullName evidence="1">Uncharacterized protein</fullName>
    </submittedName>
</protein>
<name>A0ABP7IG49_9ACTN</name>
<keyword evidence="2" id="KW-1185">Reference proteome</keyword>
<dbReference type="Proteomes" id="UP001500888">
    <property type="component" value="Unassembled WGS sequence"/>
</dbReference>
<sequence length="96" mass="9960">MEVQGESRLSARMEGPVSPGRFACPGCGAVSRIEPIGRAPAGGTGTGAASWEMWLRGRGDEVTAMVRIGRRITERNGTGEVDVGSMLADAWRAAGG</sequence>
<organism evidence="1 2">
    <name type="scientific">Sphaerisporangium flaviroseum</name>
    <dbReference type="NCBI Taxonomy" id="509199"/>
    <lineage>
        <taxon>Bacteria</taxon>
        <taxon>Bacillati</taxon>
        <taxon>Actinomycetota</taxon>
        <taxon>Actinomycetes</taxon>
        <taxon>Streptosporangiales</taxon>
        <taxon>Streptosporangiaceae</taxon>
        <taxon>Sphaerisporangium</taxon>
    </lineage>
</organism>
<reference evidence="2" key="1">
    <citation type="journal article" date="2019" name="Int. J. Syst. Evol. Microbiol.">
        <title>The Global Catalogue of Microorganisms (GCM) 10K type strain sequencing project: providing services to taxonomists for standard genome sequencing and annotation.</title>
        <authorList>
            <consortium name="The Broad Institute Genomics Platform"/>
            <consortium name="The Broad Institute Genome Sequencing Center for Infectious Disease"/>
            <person name="Wu L."/>
            <person name="Ma J."/>
        </authorList>
    </citation>
    <scope>NUCLEOTIDE SEQUENCE [LARGE SCALE GENOMIC DNA]</scope>
    <source>
        <strain evidence="2">JCM 16908</strain>
    </source>
</reference>
<proteinExistence type="predicted"/>
<dbReference type="RefSeq" id="WP_344942793.1">
    <property type="nucleotide sequence ID" value="NZ_BAAAZR010000010.1"/>
</dbReference>